<accession>A0A8T0KEM2</accession>
<comment type="caution">
    <text evidence="2">The sequence shown here is derived from an EMBL/GenBank/DDBJ whole genome shotgun (WGS) entry which is preliminary data.</text>
</comment>
<sequence>MTKFRKKKQKEEQTFCVITQERLSYHMIYCVRIRRFYPTRPSQGEVVSEFGWAWNQRGDKRREGADESFDSSDFDQPPGRRQPSRWDLSAVRSGHDDNVVEIPFISDENVNEDPELRIIIDDEGPVGKRMKDTMFSNEKPLILEKIRVWHLRFVRGKTYVDNVIETAAVAASVCNKKGTDTNAFFVFCF</sequence>
<dbReference type="AlphaFoldDB" id="A0A8T0KEM2"/>
<evidence type="ECO:0000256" key="1">
    <source>
        <dbReference type="SAM" id="MobiDB-lite"/>
    </source>
</evidence>
<dbReference type="EMBL" id="JABFOF010000005">
    <property type="protein sequence ID" value="KAG2397649.1"/>
    <property type="molecule type" value="Genomic_DNA"/>
</dbReference>
<organism evidence="2 3">
    <name type="scientific">Phaseolus angularis</name>
    <name type="common">Azuki bean</name>
    <name type="synonym">Vigna angularis</name>
    <dbReference type="NCBI Taxonomy" id="3914"/>
    <lineage>
        <taxon>Eukaryota</taxon>
        <taxon>Viridiplantae</taxon>
        <taxon>Streptophyta</taxon>
        <taxon>Embryophyta</taxon>
        <taxon>Tracheophyta</taxon>
        <taxon>Spermatophyta</taxon>
        <taxon>Magnoliopsida</taxon>
        <taxon>eudicotyledons</taxon>
        <taxon>Gunneridae</taxon>
        <taxon>Pentapetalae</taxon>
        <taxon>rosids</taxon>
        <taxon>fabids</taxon>
        <taxon>Fabales</taxon>
        <taxon>Fabaceae</taxon>
        <taxon>Papilionoideae</taxon>
        <taxon>50 kb inversion clade</taxon>
        <taxon>NPAAA clade</taxon>
        <taxon>indigoferoid/millettioid clade</taxon>
        <taxon>Phaseoleae</taxon>
        <taxon>Vigna</taxon>
    </lineage>
</organism>
<evidence type="ECO:0000313" key="2">
    <source>
        <dbReference type="EMBL" id="KAG2397649.1"/>
    </source>
</evidence>
<proteinExistence type="predicted"/>
<gene>
    <name evidence="2" type="ORF">HKW66_Vig0141150</name>
</gene>
<dbReference type="Proteomes" id="UP000743370">
    <property type="component" value="Unassembled WGS sequence"/>
</dbReference>
<feature type="region of interest" description="Disordered" evidence="1">
    <location>
        <begin position="62"/>
        <end position="87"/>
    </location>
</feature>
<name>A0A8T0KEM2_PHAAN</name>
<evidence type="ECO:0000313" key="3">
    <source>
        <dbReference type="Proteomes" id="UP000743370"/>
    </source>
</evidence>
<reference evidence="2 3" key="1">
    <citation type="submission" date="2020-05" db="EMBL/GenBank/DDBJ databases">
        <title>Vigna angularis (adzuki bean) Var. LongXiaoDou No. 4 denovo assembly.</title>
        <authorList>
            <person name="Xiang H."/>
        </authorList>
    </citation>
    <scope>NUCLEOTIDE SEQUENCE [LARGE SCALE GENOMIC DNA]</scope>
    <source>
        <tissue evidence="2">Leaf</tissue>
    </source>
</reference>
<protein>
    <submittedName>
        <fullName evidence="2">Uncharacterized protein</fullName>
    </submittedName>
</protein>